<evidence type="ECO:0000313" key="2">
    <source>
        <dbReference type="Proteomes" id="UP000887540"/>
    </source>
</evidence>
<keyword evidence="2" id="KW-1185">Reference proteome</keyword>
<accession>A0A914DK66</accession>
<feature type="compositionally biased region" description="Basic and acidic residues" evidence="1">
    <location>
        <begin position="64"/>
        <end position="73"/>
    </location>
</feature>
<proteinExistence type="predicted"/>
<reference evidence="3" key="1">
    <citation type="submission" date="2022-11" db="UniProtKB">
        <authorList>
            <consortium name="WormBaseParasite"/>
        </authorList>
    </citation>
    <scope>IDENTIFICATION</scope>
</reference>
<organism evidence="2 3">
    <name type="scientific">Acrobeloides nanus</name>
    <dbReference type="NCBI Taxonomy" id="290746"/>
    <lineage>
        <taxon>Eukaryota</taxon>
        <taxon>Metazoa</taxon>
        <taxon>Ecdysozoa</taxon>
        <taxon>Nematoda</taxon>
        <taxon>Chromadorea</taxon>
        <taxon>Rhabditida</taxon>
        <taxon>Tylenchina</taxon>
        <taxon>Cephalobomorpha</taxon>
        <taxon>Cephaloboidea</taxon>
        <taxon>Cephalobidae</taxon>
        <taxon>Acrobeloides</taxon>
    </lineage>
</organism>
<evidence type="ECO:0000313" key="3">
    <source>
        <dbReference type="WBParaSite" id="ACRNAN_scaffold2854.g9457.t1"/>
    </source>
</evidence>
<feature type="region of interest" description="Disordered" evidence="1">
    <location>
        <begin position="34"/>
        <end position="73"/>
    </location>
</feature>
<dbReference type="AlphaFoldDB" id="A0A914DK66"/>
<name>A0A914DK66_9BILA</name>
<feature type="compositionally biased region" description="Basic and acidic residues" evidence="1">
    <location>
        <begin position="48"/>
        <end position="57"/>
    </location>
</feature>
<sequence length="73" mass="8477">MISNQSEDNLLLKFIQSDNIPSYRTVDINKDEWDAESGSAPWTPRNCPKKDSPERHQRISGRWSMRDSGIKEN</sequence>
<dbReference type="Proteomes" id="UP000887540">
    <property type="component" value="Unplaced"/>
</dbReference>
<evidence type="ECO:0000256" key="1">
    <source>
        <dbReference type="SAM" id="MobiDB-lite"/>
    </source>
</evidence>
<dbReference type="WBParaSite" id="ACRNAN_scaffold2854.g9457.t1">
    <property type="protein sequence ID" value="ACRNAN_scaffold2854.g9457.t1"/>
    <property type="gene ID" value="ACRNAN_scaffold2854.g9457"/>
</dbReference>
<protein>
    <submittedName>
        <fullName evidence="3">Uncharacterized protein</fullName>
    </submittedName>
</protein>